<dbReference type="InterPro" id="IPR010976">
    <property type="entry name" value="B-phosphoglucomutase_hydrolase"/>
</dbReference>
<dbReference type="EMBL" id="JYNL01000035">
    <property type="protein sequence ID" value="KMO74310.1"/>
    <property type="molecule type" value="Genomic_DNA"/>
</dbReference>
<dbReference type="InterPro" id="IPR006439">
    <property type="entry name" value="HAD-SF_hydro_IA"/>
</dbReference>
<dbReference type="GO" id="GO:0004553">
    <property type="term" value="F:hydrolase activity, hydrolyzing O-glycosyl compounds"/>
    <property type="evidence" value="ECO:0007669"/>
    <property type="project" value="TreeGrafter"/>
</dbReference>
<dbReference type="InterPro" id="IPR011013">
    <property type="entry name" value="Gal_mutarotase_sf_dom"/>
</dbReference>
<keyword evidence="6" id="KW-0378">Hydrolase</keyword>
<dbReference type="STRING" id="37916.MCHLDSM_03749"/>
<dbReference type="EC" id="3.2.1.-" evidence="6"/>
<dbReference type="Pfam" id="PF03633">
    <property type="entry name" value="Glyco_hydro_65C"/>
    <property type="match status" value="1"/>
</dbReference>
<sequence length="1094" mass="118874">MVTGRTEPVGPDLPCLRSYAAVVFDMDGVVTDTDQVHAAAWKALFDEVLPELAATPTPGFDVEADYRRYVDGRTREDGVRTFLASRGIDVAEGSADDPAQLRTVRGLATRKQQLFAEQLARGGAVAFPSTVALLRRLRASDIPTALVTSSRSSEAVLAAAGVSDLFDARVDGSDALALALPGKPDPAMFLEAARRLRVDPARSVVVEDAEAGVRAGAAGGFGLVVGVDRVGNRAGLLGAGAQVVVEDLAALELDAPVCDSADNWCGGAATPTHAWLLAYDGFDPELEGTREALCTLGNGYWGTRGSVPGSTADTVHYPGTYLAGVYNRLRSDVGRRVVEDEHLVNAPDWKSLTVGPPGRAPYEHGSAEMLSDTQQLDLRRGLLTRACRYRDADGRTTRVTTRSFVHMASKHLAVLEVTVEAEDWSGPICIRCGIDGRVANRNVAEYRLLANQHLLPVAGQQVDPETVVLEVVTSQSQVHTAVAARTRLRADAPDADADVDAVRVIEDNPGYIGQELVLALRAGQAVTVEKIAAVATSRDPALSSAALSAAAKVARAPSADELLASHEAAWQRLWDRFGVDIRAGQRQTLALNLNTFHVLQTVCAAGPDLDAGVPARGLHGEGYRGHVFWDEMFVYPMLTLRRPELTRALLSYRHRRLDEARAAARAAGLDGAMFPWQSGSDGREETPSELYNLRTGTWLPDNSRRQRHVGLAIAYSAWQYYQATADLSFLIHIGAELMVEVTRLFVSMATYDASSQRFDIAGVMGPDEFHDGYPDTPGQGVRNNAYTNVMLAWLITATIEATDLLAGSDCGPAWDRIALRPGERDNWDHIRHRLRVPFHDDGVISQFEGYERLAEFDWDAYRARYGDIGRLDLILAAEGDNPNRYRLSKQADVLMLLYLLSAEELRAVLDRLGYLLPPEAVRRTVEFYGARTTHGSTLSRLVHSWVLGRSDRQASWSLFTRALDSDLADIQGGTTREGVHIGAMAGTADMVLRCYAGLETRGDMLRLHPVLPAELPRAAFEIVYRGQPISVELTREQVRLHLHPHIGDHVTVCIEDQVSRLSSGDVHVVTLGLGSPIDHSGAQTDSEPTHLAPG</sequence>
<dbReference type="FunFam" id="1.50.10.10:FF:000053">
    <property type="entry name" value="Putative glycosyl hydrolase"/>
    <property type="match status" value="1"/>
</dbReference>
<dbReference type="SFLD" id="SFLDG01129">
    <property type="entry name" value="C1.5:_HAD__Beta-PGM__Phosphata"/>
    <property type="match status" value="1"/>
</dbReference>
<dbReference type="PANTHER" id="PTHR11051:SF8">
    <property type="entry name" value="PROTEIN-GLUCOSYLGALACTOSYLHYDROXYLYSINE GLUCOSIDASE"/>
    <property type="match status" value="1"/>
</dbReference>
<comment type="similarity">
    <text evidence="1">Belongs to the HAD-like hydrolase superfamily. CbbY/CbbZ/Gph/YieH family.</text>
</comment>
<dbReference type="InterPro" id="IPR005194">
    <property type="entry name" value="Glyco_hydro_65_C"/>
</dbReference>
<dbReference type="Gene3D" id="2.70.98.40">
    <property type="entry name" value="Glycoside hydrolase, family 65, N-terminal domain"/>
    <property type="match status" value="1"/>
</dbReference>
<feature type="domain" description="Glycoside hydrolase family 65 N-terminal" evidence="5">
    <location>
        <begin position="279"/>
        <end position="538"/>
    </location>
</feature>
<feature type="domain" description="Glycoside hydrolase family 65 central catalytic" evidence="3">
    <location>
        <begin position="593"/>
        <end position="987"/>
    </location>
</feature>
<dbReference type="PANTHER" id="PTHR11051">
    <property type="entry name" value="GLYCOSYL HYDROLASE-RELATED"/>
    <property type="match status" value="1"/>
</dbReference>
<accession>A0A0J6VTE7</accession>
<proteinExistence type="inferred from homology"/>
<dbReference type="PATRIC" id="fig|37916.4.peg.3691"/>
<feature type="domain" description="Glycoside hydrolase family 65 C-terminal" evidence="4">
    <location>
        <begin position="998"/>
        <end position="1058"/>
    </location>
</feature>
<dbReference type="SUPFAM" id="SSF74650">
    <property type="entry name" value="Galactose mutarotase-like"/>
    <property type="match status" value="1"/>
</dbReference>
<comment type="caution">
    <text evidence="6">The sequence shown here is derived from an EMBL/GenBank/DDBJ whole genome shotgun (WGS) entry which is preliminary data.</text>
</comment>
<evidence type="ECO:0000256" key="2">
    <source>
        <dbReference type="ARBA" id="ARBA00023295"/>
    </source>
</evidence>
<dbReference type="Gene3D" id="1.10.150.240">
    <property type="entry name" value="Putative phosphatase, domain 2"/>
    <property type="match status" value="1"/>
</dbReference>
<dbReference type="SMR" id="A0A0J6VTE7"/>
<dbReference type="SFLD" id="SFLDS00003">
    <property type="entry name" value="Haloacid_Dehalogenase"/>
    <property type="match status" value="1"/>
</dbReference>
<keyword evidence="7" id="KW-1185">Reference proteome</keyword>
<dbReference type="NCBIfam" id="TIGR02009">
    <property type="entry name" value="PGMB-YQAB-SF"/>
    <property type="match status" value="1"/>
</dbReference>
<dbReference type="InterPro" id="IPR036412">
    <property type="entry name" value="HAD-like_sf"/>
</dbReference>
<dbReference type="GO" id="GO:0005975">
    <property type="term" value="P:carbohydrate metabolic process"/>
    <property type="evidence" value="ECO:0007669"/>
    <property type="project" value="InterPro"/>
</dbReference>
<dbReference type="Proteomes" id="UP000036513">
    <property type="component" value="Unassembled WGS sequence"/>
</dbReference>
<dbReference type="AlphaFoldDB" id="A0A0J6VTE7"/>
<reference evidence="6 7" key="1">
    <citation type="journal article" date="2015" name="Genome Biol. Evol.">
        <title>Characterization of Three Mycobacterium spp. with Potential Use in Bioremediation by Genome Sequencing and Comparative Genomics.</title>
        <authorList>
            <person name="Das S."/>
            <person name="Pettersson B.M."/>
            <person name="Behra P.R."/>
            <person name="Ramesh M."/>
            <person name="Dasgupta S."/>
            <person name="Bhattacharya A."/>
            <person name="Kirsebom L.A."/>
        </authorList>
    </citation>
    <scope>NUCLEOTIDE SEQUENCE [LARGE SCALE GENOMIC DNA]</scope>
    <source>
        <strain evidence="6 7">DSM 43826</strain>
    </source>
</reference>
<dbReference type="Gene3D" id="2.60.420.10">
    <property type="entry name" value="Maltose phosphorylase, domain 3"/>
    <property type="match status" value="1"/>
</dbReference>
<dbReference type="NCBIfam" id="TIGR01509">
    <property type="entry name" value="HAD-SF-IA-v3"/>
    <property type="match status" value="1"/>
</dbReference>
<dbReference type="GO" id="GO:0016757">
    <property type="term" value="F:glycosyltransferase activity"/>
    <property type="evidence" value="ECO:0007669"/>
    <property type="project" value="UniProtKB-ARBA"/>
</dbReference>
<organism evidence="6 7">
    <name type="scientific">Mycolicibacterium chlorophenolicum</name>
    <dbReference type="NCBI Taxonomy" id="37916"/>
    <lineage>
        <taxon>Bacteria</taxon>
        <taxon>Bacillati</taxon>
        <taxon>Actinomycetota</taxon>
        <taxon>Actinomycetes</taxon>
        <taxon>Mycobacteriales</taxon>
        <taxon>Mycobacteriaceae</taxon>
        <taxon>Mycolicibacterium</taxon>
    </lineage>
</organism>
<evidence type="ECO:0000259" key="3">
    <source>
        <dbReference type="Pfam" id="PF03632"/>
    </source>
</evidence>
<name>A0A0J6VTE7_9MYCO</name>
<evidence type="ECO:0000313" key="6">
    <source>
        <dbReference type="EMBL" id="KMO74310.1"/>
    </source>
</evidence>
<evidence type="ECO:0000259" key="5">
    <source>
        <dbReference type="Pfam" id="PF03636"/>
    </source>
</evidence>
<evidence type="ECO:0000256" key="1">
    <source>
        <dbReference type="ARBA" id="ARBA00006171"/>
    </source>
</evidence>
<dbReference type="InterPro" id="IPR012341">
    <property type="entry name" value="6hp_glycosidase-like_sf"/>
</dbReference>
<dbReference type="InterPro" id="IPR037018">
    <property type="entry name" value="GH65_N"/>
</dbReference>
<dbReference type="Pfam" id="PF03636">
    <property type="entry name" value="Glyco_hydro_65N"/>
    <property type="match status" value="1"/>
</dbReference>
<evidence type="ECO:0000313" key="7">
    <source>
        <dbReference type="Proteomes" id="UP000036513"/>
    </source>
</evidence>
<dbReference type="GO" id="GO:0030246">
    <property type="term" value="F:carbohydrate binding"/>
    <property type="evidence" value="ECO:0007669"/>
    <property type="project" value="InterPro"/>
</dbReference>
<keyword evidence="2 6" id="KW-0326">Glycosidase</keyword>
<dbReference type="SUPFAM" id="SSF56784">
    <property type="entry name" value="HAD-like"/>
    <property type="match status" value="1"/>
</dbReference>
<dbReference type="InterPro" id="IPR008928">
    <property type="entry name" value="6-hairpin_glycosidase_sf"/>
</dbReference>
<dbReference type="InterPro" id="IPR005196">
    <property type="entry name" value="Glyco_hydro_65_N"/>
</dbReference>
<dbReference type="InterPro" id="IPR023198">
    <property type="entry name" value="PGP-like_dom2"/>
</dbReference>
<dbReference type="SUPFAM" id="SSF48208">
    <property type="entry name" value="Six-hairpin glycosidases"/>
    <property type="match status" value="1"/>
</dbReference>
<dbReference type="Gene3D" id="1.50.10.10">
    <property type="match status" value="1"/>
</dbReference>
<dbReference type="Pfam" id="PF00702">
    <property type="entry name" value="Hydrolase"/>
    <property type="match status" value="1"/>
</dbReference>
<protein>
    <submittedName>
        <fullName evidence="6">Putative glycosyl hydrolase</fullName>
        <ecNumber evidence="6">3.2.1.-</ecNumber>
    </submittedName>
</protein>
<dbReference type="Pfam" id="PF03632">
    <property type="entry name" value="Glyco_hydro_65m"/>
    <property type="match status" value="1"/>
</dbReference>
<dbReference type="InterPro" id="IPR005195">
    <property type="entry name" value="Glyco_hydro_65_M"/>
</dbReference>
<evidence type="ECO:0000259" key="4">
    <source>
        <dbReference type="Pfam" id="PF03633"/>
    </source>
</evidence>
<gene>
    <name evidence="6" type="ORF">MCHLDSM_03749</name>
</gene>
<dbReference type="InterPro" id="IPR023214">
    <property type="entry name" value="HAD_sf"/>
</dbReference>
<dbReference type="Gene3D" id="3.40.50.1000">
    <property type="entry name" value="HAD superfamily/HAD-like"/>
    <property type="match status" value="1"/>
</dbReference>